<dbReference type="InterPro" id="IPR010982">
    <property type="entry name" value="Lambda_DNA-bd_dom_sf"/>
</dbReference>
<protein>
    <submittedName>
        <fullName evidence="2">Helix-turn-helix domain-containing protein</fullName>
    </submittedName>
</protein>
<dbReference type="EMBL" id="JBHMBS010000031">
    <property type="protein sequence ID" value="MFB9681279.1"/>
    <property type="molecule type" value="Genomic_DNA"/>
</dbReference>
<dbReference type="CDD" id="cd00093">
    <property type="entry name" value="HTH_XRE"/>
    <property type="match status" value="1"/>
</dbReference>
<name>A0ABV5TQJ0_9ACTN</name>
<dbReference type="SUPFAM" id="SSF47413">
    <property type="entry name" value="lambda repressor-like DNA-binding domains"/>
    <property type="match status" value="1"/>
</dbReference>
<evidence type="ECO:0000313" key="3">
    <source>
        <dbReference type="Proteomes" id="UP001589610"/>
    </source>
</evidence>
<feature type="domain" description="HTH cro/C1-type" evidence="1">
    <location>
        <begin position="11"/>
        <end position="65"/>
    </location>
</feature>
<accession>A0ABV5TQJ0</accession>
<sequence>MSAAHPLIAQLAARRRELGLSQERLAARIYVGSRTVSWWETGRSWPPVDRIESYAKAVGMRLALLPADARVDNE</sequence>
<reference evidence="2 3" key="1">
    <citation type="submission" date="2024-09" db="EMBL/GenBank/DDBJ databases">
        <authorList>
            <person name="Sun Q."/>
            <person name="Mori K."/>
        </authorList>
    </citation>
    <scope>NUCLEOTIDE SEQUENCE [LARGE SCALE GENOMIC DNA]</scope>
    <source>
        <strain evidence="2 3">JCM 3028</strain>
    </source>
</reference>
<dbReference type="Gene3D" id="1.10.260.40">
    <property type="entry name" value="lambda repressor-like DNA-binding domains"/>
    <property type="match status" value="1"/>
</dbReference>
<dbReference type="PROSITE" id="PS50943">
    <property type="entry name" value="HTH_CROC1"/>
    <property type="match status" value="1"/>
</dbReference>
<dbReference type="RefSeq" id="WP_344747726.1">
    <property type="nucleotide sequence ID" value="NZ_BAAAWW010000136.1"/>
</dbReference>
<comment type="caution">
    <text evidence="2">The sequence shown here is derived from an EMBL/GenBank/DDBJ whole genome shotgun (WGS) entry which is preliminary data.</text>
</comment>
<keyword evidence="3" id="KW-1185">Reference proteome</keyword>
<proteinExistence type="predicted"/>
<dbReference type="Proteomes" id="UP001589610">
    <property type="component" value="Unassembled WGS sequence"/>
</dbReference>
<dbReference type="InterPro" id="IPR001387">
    <property type="entry name" value="Cro/C1-type_HTH"/>
</dbReference>
<dbReference type="SMART" id="SM00530">
    <property type="entry name" value="HTH_XRE"/>
    <property type="match status" value="1"/>
</dbReference>
<gene>
    <name evidence="2" type="ORF">ACFFRH_37865</name>
</gene>
<evidence type="ECO:0000313" key="2">
    <source>
        <dbReference type="EMBL" id="MFB9681279.1"/>
    </source>
</evidence>
<organism evidence="2 3">
    <name type="scientific">Streptosporangium vulgare</name>
    <dbReference type="NCBI Taxonomy" id="46190"/>
    <lineage>
        <taxon>Bacteria</taxon>
        <taxon>Bacillati</taxon>
        <taxon>Actinomycetota</taxon>
        <taxon>Actinomycetes</taxon>
        <taxon>Streptosporangiales</taxon>
        <taxon>Streptosporangiaceae</taxon>
        <taxon>Streptosporangium</taxon>
    </lineage>
</organism>
<dbReference type="Pfam" id="PF01381">
    <property type="entry name" value="HTH_3"/>
    <property type="match status" value="1"/>
</dbReference>
<evidence type="ECO:0000259" key="1">
    <source>
        <dbReference type="PROSITE" id="PS50943"/>
    </source>
</evidence>